<proteinExistence type="inferred from homology"/>
<keyword evidence="10" id="KW-0051">Antiviral defense</keyword>
<feature type="domain" description="2'-5'-oligoadenylate synthetase 1" evidence="13">
    <location>
        <begin position="215"/>
        <end position="395"/>
    </location>
</feature>
<feature type="domain" description="Polymerase nucleotidyl transferase" evidence="12">
    <location>
        <begin position="1654"/>
        <end position="1724"/>
    </location>
</feature>
<evidence type="ECO:0000256" key="5">
    <source>
        <dbReference type="ARBA" id="ARBA00012577"/>
    </source>
</evidence>
<name>A0ABM3NSQ9_ACIJB</name>
<evidence type="ECO:0000256" key="1">
    <source>
        <dbReference type="ARBA" id="ARBA00001112"/>
    </source>
</evidence>
<dbReference type="GeneID" id="106982083"/>
<dbReference type="PROSITE" id="PS50152">
    <property type="entry name" value="25A_SYNTH_3"/>
    <property type="match status" value="5"/>
</dbReference>
<dbReference type="PROSITE" id="PS00833">
    <property type="entry name" value="25A_SYNTH_2"/>
    <property type="match status" value="4"/>
</dbReference>
<dbReference type="PANTHER" id="PTHR11258">
    <property type="entry name" value="2-5 OLIGOADENYLATE SYNTHETASE"/>
    <property type="match status" value="1"/>
</dbReference>
<dbReference type="SUPFAM" id="SSF81631">
    <property type="entry name" value="PAP/OAS1 substrate-binding domain"/>
    <property type="match status" value="5"/>
</dbReference>
<evidence type="ECO:0000256" key="8">
    <source>
        <dbReference type="ARBA" id="ARBA00022859"/>
    </source>
</evidence>
<feature type="domain" description="2'-5'-oligoadenylate synthetase 1" evidence="13">
    <location>
        <begin position="1436"/>
        <end position="1618"/>
    </location>
</feature>
<comment type="similarity">
    <text evidence="4">Belongs to the 2-5A synthase family.</text>
</comment>
<evidence type="ECO:0000256" key="6">
    <source>
        <dbReference type="ARBA" id="ARBA00022490"/>
    </source>
</evidence>
<evidence type="ECO:0000256" key="3">
    <source>
        <dbReference type="ARBA" id="ARBA00004496"/>
    </source>
</evidence>
<dbReference type="PANTHER" id="PTHR11258:SF4">
    <property type="entry name" value="2'-5'-OLIGOADENYLATE SYNTHASE 3"/>
    <property type="match status" value="1"/>
</dbReference>
<dbReference type="SUPFAM" id="SSF81301">
    <property type="entry name" value="Nucleotidyltransferase"/>
    <property type="match status" value="5"/>
</dbReference>
<dbReference type="Pfam" id="PF01909">
    <property type="entry name" value="NTP_transf_2"/>
    <property type="match status" value="2"/>
</dbReference>
<comment type="subcellular location">
    <subcellularLocation>
        <location evidence="3">Cytoplasm</location>
    </subcellularLocation>
</comment>
<dbReference type="InterPro" id="IPR018952">
    <property type="entry name" value="2-5-oligoAdlate_synth_1_dom2/C"/>
</dbReference>
<dbReference type="EC" id="2.7.7.84" evidence="5"/>
<dbReference type="Pfam" id="PF10421">
    <property type="entry name" value="OAS1_C"/>
    <property type="match status" value="5"/>
</dbReference>
<feature type="region of interest" description="Disordered" evidence="11">
    <location>
        <begin position="1237"/>
        <end position="1263"/>
    </location>
</feature>
<feature type="domain" description="2'-5'-oligoadenylate synthetase 1" evidence="13">
    <location>
        <begin position="1777"/>
        <end position="1964"/>
    </location>
</feature>
<feature type="region of interest" description="Disordered" evidence="11">
    <location>
        <begin position="395"/>
        <end position="454"/>
    </location>
</feature>
<evidence type="ECO:0000256" key="10">
    <source>
        <dbReference type="ARBA" id="ARBA00023118"/>
    </source>
</evidence>
<comment type="catalytic activity">
    <reaction evidence="1">
        <text>3 ATP = 5'-triphosphoadenylyl-(2'-&gt;5')-adenylyl-(2'-&gt;5')-adenosine + 2 diphosphate</text>
        <dbReference type="Rhea" id="RHEA:34407"/>
        <dbReference type="ChEBI" id="CHEBI:30616"/>
        <dbReference type="ChEBI" id="CHEBI:33019"/>
        <dbReference type="ChEBI" id="CHEBI:67143"/>
        <dbReference type="EC" id="2.7.7.84"/>
    </reaction>
</comment>
<dbReference type="Gene3D" id="3.30.460.10">
    <property type="entry name" value="Beta Polymerase, domain 2"/>
    <property type="match status" value="5"/>
</dbReference>
<keyword evidence="6" id="KW-0963">Cytoplasm</keyword>
<dbReference type="RefSeq" id="XP_053062448.1">
    <property type="nucleotide sequence ID" value="XM_053206473.1"/>
</dbReference>
<feature type="domain" description="Polymerase nucleotidyl transferase" evidence="12">
    <location>
        <begin position="841"/>
        <end position="926"/>
    </location>
</feature>
<evidence type="ECO:0000259" key="13">
    <source>
        <dbReference type="Pfam" id="PF10421"/>
    </source>
</evidence>
<accession>A0ABM3NSQ9</accession>
<dbReference type="InterPro" id="IPR006117">
    <property type="entry name" value="2-5OAS_C_CS"/>
</dbReference>
<evidence type="ECO:0000259" key="12">
    <source>
        <dbReference type="Pfam" id="PF01909"/>
    </source>
</evidence>
<feature type="compositionally biased region" description="Basic and acidic residues" evidence="11">
    <location>
        <begin position="1"/>
        <end position="15"/>
    </location>
</feature>
<dbReference type="InterPro" id="IPR043518">
    <property type="entry name" value="2-5OAS_N_CS"/>
</dbReference>
<feature type="region of interest" description="Disordered" evidence="11">
    <location>
        <begin position="1"/>
        <end position="54"/>
    </location>
</feature>
<keyword evidence="14" id="KW-1185">Reference proteome</keyword>
<evidence type="ECO:0000313" key="14">
    <source>
        <dbReference type="Proteomes" id="UP001652583"/>
    </source>
</evidence>
<dbReference type="InterPro" id="IPR043519">
    <property type="entry name" value="NT_sf"/>
</dbReference>
<protein>
    <recommendedName>
        <fullName evidence="5">2'-5' oligoadenylate synthase</fullName>
        <ecNumber evidence="5">2.7.7.84</ecNumber>
    </recommendedName>
</protein>
<feature type="domain" description="2'-5'-oligoadenylate synthetase 1" evidence="13">
    <location>
        <begin position="964"/>
        <end position="1144"/>
    </location>
</feature>
<keyword evidence="8" id="KW-0391">Immunity</keyword>
<keyword evidence="7" id="KW-0399">Innate immunity</keyword>
<evidence type="ECO:0000256" key="9">
    <source>
        <dbReference type="ARBA" id="ARBA00022884"/>
    </source>
</evidence>
<dbReference type="CDD" id="cd05400">
    <property type="entry name" value="NT_2-5OAS_ClassI-CCAase"/>
    <property type="match status" value="5"/>
</dbReference>
<dbReference type="PROSITE" id="PS00832">
    <property type="entry name" value="25A_SYNTH_1"/>
    <property type="match status" value="3"/>
</dbReference>
<keyword evidence="9" id="KW-0694">RNA-binding</keyword>
<feature type="compositionally biased region" description="Basic and acidic residues" evidence="11">
    <location>
        <begin position="410"/>
        <end position="421"/>
    </location>
</feature>
<dbReference type="Gene3D" id="1.10.1410.20">
    <property type="entry name" value="2'-5'-oligoadenylate synthetase 1, domain 2"/>
    <property type="match status" value="5"/>
</dbReference>
<feature type="compositionally biased region" description="Pro residues" evidence="11">
    <location>
        <begin position="21"/>
        <end position="30"/>
    </location>
</feature>
<organism evidence="14 15">
    <name type="scientific">Acinonyx jubatus</name>
    <name type="common">Cheetah</name>
    <dbReference type="NCBI Taxonomy" id="32536"/>
    <lineage>
        <taxon>Eukaryota</taxon>
        <taxon>Metazoa</taxon>
        <taxon>Chordata</taxon>
        <taxon>Craniata</taxon>
        <taxon>Vertebrata</taxon>
        <taxon>Euteleostomi</taxon>
        <taxon>Mammalia</taxon>
        <taxon>Eutheria</taxon>
        <taxon>Laurasiatheria</taxon>
        <taxon>Carnivora</taxon>
        <taxon>Feliformia</taxon>
        <taxon>Felidae</taxon>
        <taxon>Felinae</taxon>
        <taxon>Acinonyx</taxon>
    </lineage>
</organism>
<gene>
    <name evidence="15" type="primary">LOC106982083</name>
</gene>
<dbReference type="Proteomes" id="UP001652583">
    <property type="component" value="Chromosome D3"/>
</dbReference>
<feature type="domain" description="2'-5'-oligoadenylate synthetase 1" evidence="13">
    <location>
        <begin position="620"/>
        <end position="804"/>
    </location>
</feature>
<comment type="cofactor">
    <cofactor evidence="2">
        <name>Mg(2+)</name>
        <dbReference type="ChEBI" id="CHEBI:18420"/>
    </cofactor>
</comment>
<evidence type="ECO:0000313" key="15">
    <source>
        <dbReference type="RefSeq" id="XP_053062448.1"/>
    </source>
</evidence>
<evidence type="ECO:0000256" key="7">
    <source>
        <dbReference type="ARBA" id="ARBA00022588"/>
    </source>
</evidence>
<reference evidence="15" key="1">
    <citation type="submission" date="2025-08" db="UniProtKB">
        <authorList>
            <consortium name="RefSeq"/>
        </authorList>
    </citation>
    <scope>IDENTIFICATION</scope>
    <source>
        <tissue evidence="15">Blood</tissue>
    </source>
</reference>
<evidence type="ECO:0000256" key="4">
    <source>
        <dbReference type="ARBA" id="ARBA00009526"/>
    </source>
</evidence>
<dbReference type="InterPro" id="IPR002934">
    <property type="entry name" value="Polymerase_NTP_transf_dom"/>
</dbReference>
<dbReference type="InterPro" id="IPR006116">
    <property type="entry name" value="NT_2-5OAS_ClassI-CCAase"/>
</dbReference>
<sequence>MPARLGSRDAGRGDGEAGAAAPPPALPPGAEPRSGRRGQRGARADRAGGQPAVDMDVYRTPAAALDNLVARRLQPSAEFVGAARRALGALGTFLRERGGRAAAQPWRVLKIAKGGSSGRGTALRGGCDSELVLFLNCFKSYEDQGVRRAEILNEMRVLLESWWQKPIPGLSFEFPEQDAARVLRFRLASTDLENWMDVSLVPAFDALGQLSSDVKLKPQIYSRLLDSGCQGGEHAACFAELRRNFVNVRPAKLKNLILLVKHWFRQVCQGEVRREELPPAYALELLTIFAWEQGCGMEAFSLAQGLRTVLGLICQYQHLCVFWTLNYGFEDPAVRWFLRYQLERPRPVILDPADPTWDVGNGAAWHWDLLAREAESCYEHPCFLQAAGGAVQPWEGPGLPRPGCSGLDHPIQRDSAQRAPEESSSLDAVDPSAGSRQPSRPAPGPSGTASTTPCTLGTALDLSRISTKDLDRFIQDHLKPNPQFQKQVNKAIDVILHCLCEKHFYRASRVSKMVHPLQGGSFGRGTDLKSYGDAELVIFLNCFEDYGDQRARRLEILDEMRAQLESWWQDPVPGLSLRFPEQTMPEALQFQLVSRAPGSWMDVSLLPVFDAAGQFCAGARPEPQIYSSLLDSGCQGGEHVACFAELRRNFVNTRPPKLKNLILLVKHWYYQVAARNRGRQPACASLPPVYALELLTIFAWEQGCRNDSFNTAEGLKTVLGLVQQHQQLCVYWTVNYSFEDPAIRTYLLGQLQKPRPLLLDPADPTWNVGQGSWELLAQEAAALETQACFRNRQGTSVQPWDVMPALLYQTPAGDLDKFISEFLQPSRQFLAQVNKAVNAICSFLRENSFRNSPIKVLKVVKGGSLAKGTALRGRSDADIVVFLSCFSQFTEQGNKRAEIISEIRAQLEACQQEMQFEVKFKIPKWENPRVLSFSLMSQTMLDQSVDFDVLPAFNALGQLSSGRRPTSQVYVDLIHSYNNAGEYSTCFTELQRDFIVSRPTKLKSLIRLVKHWYQQCNKMPKGKGSLPPQHGLELLTVHAWEQGGRDPQFNMAQGFRTVLELVSRYRELCVYWTVNYDNQDKTVRDFLSQQLQKPRPIILDPADPTGNLGHNARWDLLAEEAVACMSALCCMGRDGSPIQPWPAKPSGFRRDGSLRAICQPQAIGSGRLEAWVLEDSKEWMHTWEDRGRTRDVGSSSHGCRLGLVSHQLCRKMPSVSLLEHSRNYGQKSGDRAIGSELFTSHSLQRREGGMPSADRPRPGRHPQQMRCELRMSVGRPAGAAGAMGIWGSHLYSVQPEKLEELIQNSLRPYGECQKQIDDTVNAICAFLEETRQLPQVICVAKGGSCGRKTVLRGNSDGTIVIFVSDLERFQDQKKSQDEILSKIWQGLKTCQLTMKLEARMEIHKLHGRLIFQLSTKWQSITFEVLPAYNALGLSEKPSPQIYRELKRALDMTKALPGEFSVCFTELQQKFFHNRPRKLTDLILLVKYWYQQCQAKLKESPPLPMYALELLTVYAWEQGCGAENFDIVEGLRTVLGLIKQQEQLCVYWMVNYNFENETVRNILLSQLRSSRPVILDPADPTNNVGKDKACWQMLQQEAHIWLSCLSPNEPLGPSWDVLPAPLYATPGHLLDKFIKDFLQPDRNFLCQIATAVDIICRFLQKNCFPHSATRVQKTVKGGSTGKGTALKTGSDADLVVFPDSLKSYTSQKSERCSIIKEIRKQLEACRQEKKLQVKFEISKWKAPRVLSFSLKSRVLNERVDFDVLPAFNALGQLNSGSTPSPKVYAELIDLYKSSDAEGGEFSTCFTELQCNFVAFRPIKLKDLIRLVKHWYKQCERKLKQKGSLPPKYALELLTIYAWEQGSGAENFDTAEGFRTVLELVTKYQQLCVFWTVNYNFEDETVRNFLLTQIQRTRPVILDPADPTGDVGGGDRWCWHLLAKEATEWLSSFCFKDGTGYPVRSWKVPTAQTPGSCGCSHSEVIGSWNPNARRNF</sequence>
<evidence type="ECO:0000256" key="11">
    <source>
        <dbReference type="SAM" id="MobiDB-lite"/>
    </source>
</evidence>
<evidence type="ECO:0000256" key="2">
    <source>
        <dbReference type="ARBA" id="ARBA00001946"/>
    </source>
</evidence>